<comment type="caution">
    <text evidence="2">The sequence shown here is derived from an EMBL/GenBank/DDBJ whole genome shotgun (WGS) entry which is preliminary data.</text>
</comment>
<reference evidence="2" key="1">
    <citation type="journal article" date="2013" name="Environ. Microbiol.">
        <title>Microbiota from the distal guts of lean and obese adolescents exhibit partial functional redundancy besides clear differences in community structure.</title>
        <authorList>
            <person name="Ferrer M."/>
            <person name="Ruiz A."/>
            <person name="Lanza F."/>
            <person name="Haange S.B."/>
            <person name="Oberbach A."/>
            <person name="Till H."/>
            <person name="Bargiela R."/>
            <person name="Campoy C."/>
            <person name="Segura M.T."/>
            <person name="Richter M."/>
            <person name="von Bergen M."/>
            <person name="Seifert J."/>
            <person name="Suarez A."/>
        </authorList>
    </citation>
    <scope>NUCLEOTIDE SEQUENCE</scope>
</reference>
<organism evidence="2">
    <name type="scientific">human gut metagenome</name>
    <dbReference type="NCBI Taxonomy" id="408170"/>
    <lineage>
        <taxon>unclassified sequences</taxon>
        <taxon>metagenomes</taxon>
        <taxon>organismal metagenomes</taxon>
    </lineage>
</organism>
<feature type="non-terminal residue" evidence="2">
    <location>
        <position position="95"/>
    </location>
</feature>
<evidence type="ECO:0000256" key="1">
    <source>
        <dbReference type="SAM" id="Phobius"/>
    </source>
</evidence>
<name>K1TI77_9ZZZZ</name>
<sequence length="95" mass="10626">MKQKVAKPIVLLMIAVGVCMIPMLGYYPLVQSWYGAMCNVKGLAVLGWPVMIYVILQNEGVLCAVKYGWMLGATGLFLVQYKRVSEKYNPFTVAF</sequence>
<proteinExistence type="predicted"/>
<keyword evidence="1" id="KW-1133">Transmembrane helix</keyword>
<feature type="transmembrane region" description="Helical" evidence="1">
    <location>
        <begin position="33"/>
        <end position="56"/>
    </location>
</feature>
<keyword evidence="1" id="KW-0812">Transmembrane</keyword>
<protein>
    <submittedName>
        <fullName evidence="2">Uncharacterized protein</fullName>
    </submittedName>
</protein>
<dbReference type="AlphaFoldDB" id="K1TI77"/>
<accession>K1TI77</accession>
<dbReference type="EMBL" id="AJWZ01001774">
    <property type="protein sequence ID" value="EKC72802.1"/>
    <property type="molecule type" value="Genomic_DNA"/>
</dbReference>
<feature type="transmembrane region" description="Helical" evidence="1">
    <location>
        <begin position="9"/>
        <end position="27"/>
    </location>
</feature>
<gene>
    <name evidence="2" type="ORF">OBE_02711</name>
</gene>
<keyword evidence="1" id="KW-0472">Membrane</keyword>
<evidence type="ECO:0000313" key="2">
    <source>
        <dbReference type="EMBL" id="EKC72802.1"/>
    </source>
</evidence>
<feature type="transmembrane region" description="Helical" evidence="1">
    <location>
        <begin position="63"/>
        <end position="81"/>
    </location>
</feature>